<name>A0A085WP86_9BACT</name>
<gene>
    <name evidence="1" type="ORF">DB31_6474</name>
</gene>
<protein>
    <recommendedName>
        <fullName evidence="3">Pentapeptide repeat-containing protein</fullName>
    </recommendedName>
</protein>
<reference evidence="1 2" key="1">
    <citation type="submission" date="2014-04" db="EMBL/GenBank/DDBJ databases">
        <title>Genome assembly of Hyalangium minutum DSM 14724.</title>
        <authorList>
            <person name="Sharma G."/>
            <person name="Subramanian S."/>
        </authorList>
    </citation>
    <scope>NUCLEOTIDE SEQUENCE [LARGE SCALE GENOMIC DNA]</scope>
    <source>
        <strain evidence="1 2">DSM 14724</strain>
    </source>
</reference>
<organism evidence="1 2">
    <name type="scientific">Hyalangium minutum</name>
    <dbReference type="NCBI Taxonomy" id="394096"/>
    <lineage>
        <taxon>Bacteria</taxon>
        <taxon>Pseudomonadati</taxon>
        <taxon>Myxococcota</taxon>
        <taxon>Myxococcia</taxon>
        <taxon>Myxococcales</taxon>
        <taxon>Cystobacterineae</taxon>
        <taxon>Archangiaceae</taxon>
        <taxon>Hyalangium</taxon>
    </lineage>
</organism>
<evidence type="ECO:0008006" key="3">
    <source>
        <dbReference type="Google" id="ProtNLM"/>
    </source>
</evidence>
<dbReference type="Pfam" id="PF13599">
    <property type="entry name" value="Pentapeptide_4"/>
    <property type="match status" value="1"/>
</dbReference>
<dbReference type="RefSeq" id="WP_044186746.1">
    <property type="nucleotide sequence ID" value="NZ_JMCB01000004.1"/>
</dbReference>
<dbReference type="OrthoDB" id="196288at2"/>
<comment type="caution">
    <text evidence="1">The sequence shown here is derived from an EMBL/GenBank/DDBJ whole genome shotgun (WGS) entry which is preliminary data.</text>
</comment>
<accession>A0A085WP86</accession>
<dbReference type="EMBL" id="JMCB01000004">
    <property type="protein sequence ID" value="KFE69499.1"/>
    <property type="molecule type" value="Genomic_DNA"/>
</dbReference>
<dbReference type="Proteomes" id="UP000028725">
    <property type="component" value="Unassembled WGS sequence"/>
</dbReference>
<dbReference type="InterPro" id="IPR001646">
    <property type="entry name" value="5peptide_repeat"/>
</dbReference>
<proteinExistence type="predicted"/>
<sequence>MSTINLNDVVHKIEAADSDLASSKFEDVRLSGSTFSEVSLAQSTFNNVLFDGSTITKASMVGVSFSDCQYEGMTIEGVPVKVLFETYQAAQKGSGKP</sequence>
<dbReference type="SUPFAM" id="SSF141571">
    <property type="entry name" value="Pentapeptide repeat-like"/>
    <property type="match status" value="1"/>
</dbReference>
<dbReference type="Gene3D" id="2.160.20.80">
    <property type="entry name" value="E3 ubiquitin-protein ligase SopA"/>
    <property type="match status" value="1"/>
</dbReference>
<keyword evidence="2" id="KW-1185">Reference proteome</keyword>
<evidence type="ECO:0000313" key="1">
    <source>
        <dbReference type="EMBL" id="KFE69499.1"/>
    </source>
</evidence>
<evidence type="ECO:0000313" key="2">
    <source>
        <dbReference type="Proteomes" id="UP000028725"/>
    </source>
</evidence>
<dbReference type="STRING" id="394096.DB31_6474"/>
<dbReference type="AlphaFoldDB" id="A0A085WP86"/>